<gene>
    <name evidence="1" type="ORF">ABVK50_03285</name>
</gene>
<protein>
    <submittedName>
        <fullName evidence="1">Uncharacterized protein</fullName>
    </submittedName>
</protein>
<dbReference type="EMBL" id="CP159253">
    <property type="protein sequence ID" value="XCG49647.1"/>
    <property type="molecule type" value="Genomic_DNA"/>
</dbReference>
<reference evidence="1" key="1">
    <citation type="submission" date="2024-06" db="EMBL/GenBank/DDBJ databases">
        <title>Mesorhizobium karijinii sp. nov., a symbiont of the iconic Swainsona formosa from arid Australia.</title>
        <authorList>
            <person name="Hill Y.J."/>
            <person name="Watkin E.L.J."/>
            <person name="O'Hara G.W."/>
            <person name="Terpolilli J."/>
            <person name="Tye M.L."/>
            <person name="Kohlmeier M.G."/>
        </authorList>
    </citation>
    <scope>NUCLEOTIDE SEQUENCE</scope>
    <source>
        <strain evidence="1">WSM2240</strain>
    </source>
</reference>
<dbReference type="AlphaFoldDB" id="A0AAU8CS02"/>
<name>A0AAU8CS02_9HYPH</name>
<proteinExistence type="predicted"/>
<sequence length="49" mass="5507">MTRSNAVEPERHIAATLTDARVSAICFSTQWVVPSYHGRTCEGSLSQRW</sequence>
<evidence type="ECO:0000313" key="1">
    <source>
        <dbReference type="EMBL" id="XCG49647.1"/>
    </source>
</evidence>
<dbReference type="RefSeq" id="WP_353642820.1">
    <property type="nucleotide sequence ID" value="NZ_CP159253.1"/>
</dbReference>
<accession>A0AAU8CS02</accession>
<organism evidence="1">
    <name type="scientific">Mesorhizobium sp. WSM2240</name>
    <dbReference type="NCBI Taxonomy" id="3228851"/>
    <lineage>
        <taxon>Bacteria</taxon>
        <taxon>Pseudomonadati</taxon>
        <taxon>Pseudomonadota</taxon>
        <taxon>Alphaproteobacteria</taxon>
        <taxon>Hyphomicrobiales</taxon>
        <taxon>Phyllobacteriaceae</taxon>
        <taxon>Mesorhizobium</taxon>
    </lineage>
</organism>